<evidence type="ECO:0000256" key="1">
    <source>
        <dbReference type="SAM" id="Phobius"/>
    </source>
</evidence>
<dbReference type="PATRIC" id="fig|1217668.3.peg.2544"/>
<accession>N9H9X9</accession>
<dbReference type="EMBL" id="APQU01000017">
    <property type="protein sequence ID" value="ENW28625.1"/>
    <property type="molecule type" value="Genomic_DNA"/>
</dbReference>
<evidence type="ECO:0000313" key="2">
    <source>
        <dbReference type="EMBL" id="ENW28625.1"/>
    </source>
</evidence>
<evidence type="ECO:0000313" key="3">
    <source>
        <dbReference type="Proteomes" id="UP000018416"/>
    </source>
</evidence>
<keyword evidence="1" id="KW-0812">Transmembrane</keyword>
<keyword evidence="1" id="KW-0472">Membrane</keyword>
<organism evidence="2 3">
    <name type="scientific">Acinetobacter lwoffii NIPH 478</name>
    <dbReference type="NCBI Taxonomy" id="1217668"/>
    <lineage>
        <taxon>Bacteria</taxon>
        <taxon>Pseudomonadati</taxon>
        <taxon>Pseudomonadota</taxon>
        <taxon>Gammaproteobacteria</taxon>
        <taxon>Moraxellales</taxon>
        <taxon>Moraxellaceae</taxon>
        <taxon>Acinetobacter</taxon>
    </lineage>
</organism>
<sequence>MKKYWESVNKCFLFNLTNWFLLIAGLINLGVGTWSSYSGNAPIAITSLTAGLVLLFAATIDRFESLKGLGVEAKTRQLDKKLEEADNALIYLKEMTAITAKTLVEIQSNIGRFDGAPTPEKFIQFADDIRKIMKKTGSNEQDIQEVLKPWAKTLCMDLSFKKIMSLRAALSEKTKELDNQIRAIPQPINSSTSSYYTDLLQKQSKISTYLQNDLSKLHLLEIDDYPEKLLKLYDEAPYLEEEKIENLKNELELFIPEMKLLKSERKVDDKYLWIRALKET</sequence>
<feature type="transmembrane region" description="Helical" evidence="1">
    <location>
        <begin position="12"/>
        <end position="35"/>
    </location>
</feature>
<dbReference type="AlphaFoldDB" id="N9H9X9"/>
<keyword evidence="1" id="KW-1133">Transmembrane helix</keyword>
<protein>
    <submittedName>
        <fullName evidence="2">Uncharacterized protein</fullName>
    </submittedName>
</protein>
<dbReference type="HOGENOM" id="CLU_992586_0_0_6"/>
<feature type="transmembrane region" description="Helical" evidence="1">
    <location>
        <begin position="41"/>
        <end position="60"/>
    </location>
</feature>
<gene>
    <name evidence="2" type="ORF">F923_02597</name>
</gene>
<dbReference type="RefSeq" id="WP_005108256.1">
    <property type="nucleotide sequence ID" value="NZ_KB849836.1"/>
</dbReference>
<name>N9H9X9_ACILW</name>
<proteinExistence type="predicted"/>
<reference evidence="2 3" key="1">
    <citation type="submission" date="2013-02" db="EMBL/GenBank/DDBJ databases">
        <title>The Genome Sequence of Acinetobacter lwoffii NIPH 478.</title>
        <authorList>
            <consortium name="The Broad Institute Genome Sequencing Platform"/>
            <consortium name="The Broad Institute Genome Sequencing Center for Infectious Disease"/>
            <person name="Cerqueira G."/>
            <person name="Feldgarden M."/>
            <person name="Courvalin P."/>
            <person name="Perichon B."/>
            <person name="Grillot-Courvalin C."/>
            <person name="Clermont D."/>
            <person name="Rocha E."/>
            <person name="Yoon E.-J."/>
            <person name="Nemec A."/>
            <person name="Walker B."/>
            <person name="Young S.K."/>
            <person name="Zeng Q."/>
            <person name="Gargeya S."/>
            <person name="Fitzgerald M."/>
            <person name="Haas B."/>
            <person name="Abouelleil A."/>
            <person name="Alvarado L."/>
            <person name="Arachchi H.M."/>
            <person name="Berlin A.M."/>
            <person name="Chapman S.B."/>
            <person name="Dewar J."/>
            <person name="Goldberg J."/>
            <person name="Griggs A."/>
            <person name="Gujja S."/>
            <person name="Hansen M."/>
            <person name="Howarth C."/>
            <person name="Imamovic A."/>
            <person name="Larimer J."/>
            <person name="McCowan C."/>
            <person name="Murphy C."/>
            <person name="Neiman D."/>
            <person name="Pearson M."/>
            <person name="Priest M."/>
            <person name="Roberts A."/>
            <person name="Saif S."/>
            <person name="Shea T."/>
            <person name="Sisk P."/>
            <person name="Sykes S."/>
            <person name="Wortman J."/>
            <person name="Nusbaum C."/>
            <person name="Birren B."/>
        </authorList>
    </citation>
    <scope>NUCLEOTIDE SEQUENCE [LARGE SCALE GENOMIC DNA]</scope>
    <source>
        <strain evidence="2 3">NIPH 478</strain>
    </source>
</reference>
<dbReference type="Proteomes" id="UP000018416">
    <property type="component" value="Unassembled WGS sequence"/>
</dbReference>
<comment type="caution">
    <text evidence="2">The sequence shown here is derived from an EMBL/GenBank/DDBJ whole genome shotgun (WGS) entry which is preliminary data.</text>
</comment>